<dbReference type="PANTHER" id="PTHR34154:SF3">
    <property type="entry name" value="ALKALI-SENSITIVE LINKAGE PROTEIN 1"/>
    <property type="match status" value="1"/>
</dbReference>
<organism evidence="6 8">
    <name type="scientific">Polaribacter sejongensis</name>
    <dbReference type="NCBI Taxonomy" id="985043"/>
    <lineage>
        <taxon>Bacteria</taxon>
        <taxon>Pseudomonadati</taxon>
        <taxon>Bacteroidota</taxon>
        <taxon>Flavobacteriia</taxon>
        <taxon>Flavobacteriales</taxon>
        <taxon>Flavobacteriaceae</taxon>
    </lineage>
</organism>
<dbReference type="EMBL" id="CP019336">
    <property type="protein sequence ID" value="AUC21508.1"/>
    <property type="molecule type" value="Genomic_DNA"/>
</dbReference>
<reference evidence="6" key="3">
    <citation type="submission" date="2023-06" db="EMBL/GenBank/DDBJ databases">
        <authorList>
            <person name="Lucena T."/>
            <person name="Sun Q."/>
        </authorList>
    </citation>
    <scope>NUCLEOTIDE SEQUENCE</scope>
    <source>
        <strain evidence="6">CECT 8670</strain>
    </source>
</reference>
<evidence type="ECO:0000313" key="8">
    <source>
        <dbReference type="Proteomes" id="UP001228636"/>
    </source>
</evidence>
<evidence type="ECO:0000313" key="5">
    <source>
        <dbReference type="EMBL" id="AUC21508.1"/>
    </source>
</evidence>
<dbReference type="Gene3D" id="3.20.20.80">
    <property type="entry name" value="Glycosidases"/>
    <property type="match status" value="1"/>
</dbReference>
<dbReference type="PANTHER" id="PTHR34154">
    <property type="entry name" value="ALKALI-SENSITIVE LINKAGE PROTEIN 1"/>
    <property type="match status" value="1"/>
</dbReference>
<keyword evidence="1 2" id="KW-0732">Signal</keyword>
<dbReference type="Proteomes" id="UP000232721">
    <property type="component" value="Chromosome"/>
</dbReference>
<evidence type="ECO:0000313" key="7">
    <source>
        <dbReference type="Proteomes" id="UP000232721"/>
    </source>
</evidence>
<dbReference type="InterPro" id="IPR053183">
    <property type="entry name" value="ASL1"/>
</dbReference>
<evidence type="ECO:0000259" key="4">
    <source>
        <dbReference type="Pfam" id="PF18962"/>
    </source>
</evidence>
<dbReference type="AlphaFoldDB" id="A0AAJ1QUJ1"/>
<protein>
    <submittedName>
        <fullName evidence="6">Glycosyl hydrolase</fullName>
    </submittedName>
</protein>
<evidence type="ECO:0000259" key="3">
    <source>
        <dbReference type="Pfam" id="PF11790"/>
    </source>
</evidence>
<reference evidence="6 8" key="1">
    <citation type="journal article" date="2014" name="Int. J. Syst. Evol. Microbiol.">
        <title>Complete genome sequence of Corynebacterium casei LMG S-19264T (=DSM 44701T), isolated from a smear-ripened cheese.</title>
        <authorList>
            <consortium name="US DOE Joint Genome Institute (JGI-PGF)"/>
            <person name="Walter F."/>
            <person name="Albersmeier A."/>
            <person name="Kalinowski J."/>
            <person name="Ruckert C."/>
        </authorList>
    </citation>
    <scope>NUCLEOTIDE SEQUENCE [LARGE SCALE GENOMIC DNA]</scope>
    <source>
        <strain evidence="6 8">CECT 8670</strain>
    </source>
</reference>
<dbReference type="InterPro" id="IPR024655">
    <property type="entry name" value="Asl1_glyco_hydro_catalytic"/>
</dbReference>
<evidence type="ECO:0000256" key="1">
    <source>
        <dbReference type="ARBA" id="ARBA00022729"/>
    </source>
</evidence>
<sequence length="711" mass="78308">MKNLLKFIVILFSFYGFAQTDPCGSVINDTFDTAGALPTEWTEYNTSGSVTVANGKLKFEHSTTMPSAYRTLTPVTSNAAFSFDVNASRNSVNGQVHLVSSTGKHLTSISVGKGTASIKIATVMENGVPGGFADGTPVVTLNKDTDYSISAQINFTTKKVNLYNKGELVYEGAPFLEEAEDIAKIDIQLLYMYANNGQFYFDNIAILNASENRILLQGTVGAAETLISTAVVGEKYNQYSQSGVDAFQTAITNANIALANCEATSATLDAALADLQAAEVAFEATRVNDPVLKIYSEYDFSGTEHQMYCGYYNGTLGDYDNWAVSFTLDKGYMVTFAEDVNGTGVSKVYVAQDNNLRINLPAVLQKTASFIRVSPWKDVLKKGMGAKGDAVVAALNTSWHYNWGNDGEAIGDAEFVPNQWGGGSIDKPISLGKRMDISHHMAFNEPDNDDQSNMTTDKAIEKYELLLASGLRLGSPANTDGARGETWRNEFMTKAEAAGLRVDYMVVHYYKKTTPANFYNWLKKIYDKWQRPIWIKEFNYGATWVSNKPTTNQAASDGLESYLNKLDETDFIERYAVFTWQPDSEVYSLMSVRYPVTLSISGEMYRDHVSPVAYTQEVYEQGANLAVGDAEVDAKVLVYPTIVDNGILNIKYSEEFAQNNVALTFYNTMGQQVKKVTGLKSRINVSELSNGLYIIKIKSDLGTSTKKIIIQ</sequence>
<name>A0AAJ1QUJ1_9FLAO</name>
<dbReference type="Gene3D" id="1.20.1270.90">
    <property type="entry name" value="AF1782-like"/>
    <property type="match status" value="1"/>
</dbReference>
<dbReference type="GO" id="GO:0016787">
    <property type="term" value="F:hydrolase activity"/>
    <property type="evidence" value="ECO:0007669"/>
    <property type="project" value="UniProtKB-KW"/>
</dbReference>
<dbReference type="RefSeq" id="WP_165731310.1">
    <property type="nucleotide sequence ID" value="NZ_CP019336.1"/>
</dbReference>
<dbReference type="Proteomes" id="UP001228636">
    <property type="component" value="Unassembled WGS sequence"/>
</dbReference>
<reference evidence="5 7" key="2">
    <citation type="submission" date="2017-02" db="EMBL/GenBank/DDBJ databases">
        <title>Trade-off between light-utilization and light-protection in marine flavobacteria.</title>
        <authorList>
            <person name="Kumagai Y."/>
            <person name="Yoshizawa S."/>
            <person name="Kogure K."/>
            <person name="Iwasaki W."/>
        </authorList>
    </citation>
    <scope>NUCLEOTIDE SEQUENCE [LARGE SCALE GENOMIC DNA]</scope>
    <source>
        <strain evidence="5 7">KCTC 23670</strain>
    </source>
</reference>
<dbReference type="InterPro" id="IPR017853">
    <property type="entry name" value="GH"/>
</dbReference>
<dbReference type="Pfam" id="PF18962">
    <property type="entry name" value="Por_Secre_tail"/>
    <property type="match status" value="1"/>
</dbReference>
<keyword evidence="6" id="KW-0378">Hydrolase</keyword>
<keyword evidence="7" id="KW-1185">Reference proteome</keyword>
<accession>A0AAJ1QUJ1</accession>
<evidence type="ECO:0000313" key="6">
    <source>
        <dbReference type="EMBL" id="MDN3618123.1"/>
    </source>
</evidence>
<feature type="domain" description="Secretion system C-terminal sorting" evidence="4">
    <location>
        <begin position="645"/>
        <end position="710"/>
    </location>
</feature>
<dbReference type="SUPFAM" id="SSF51445">
    <property type="entry name" value="(Trans)glycosidases"/>
    <property type="match status" value="1"/>
</dbReference>
<dbReference type="Pfam" id="PF11790">
    <property type="entry name" value="Glyco_hydro_cc"/>
    <property type="match status" value="1"/>
</dbReference>
<feature type="signal peptide" evidence="2">
    <location>
        <begin position="1"/>
        <end position="18"/>
    </location>
</feature>
<dbReference type="EMBL" id="JAUFQH010000003">
    <property type="protein sequence ID" value="MDN3618123.1"/>
    <property type="molecule type" value="Genomic_DNA"/>
</dbReference>
<evidence type="ECO:0000256" key="2">
    <source>
        <dbReference type="SAM" id="SignalP"/>
    </source>
</evidence>
<dbReference type="Gene3D" id="2.60.20.10">
    <property type="entry name" value="Crystallins"/>
    <property type="match status" value="1"/>
</dbReference>
<dbReference type="InterPro" id="IPR026444">
    <property type="entry name" value="Secre_tail"/>
</dbReference>
<gene>
    <name evidence="5" type="ORF">BTO15_05055</name>
    <name evidence="6" type="ORF">QWY81_01500</name>
</gene>
<proteinExistence type="predicted"/>
<dbReference type="GO" id="GO:0071966">
    <property type="term" value="P:fungal-type cell wall polysaccharide metabolic process"/>
    <property type="evidence" value="ECO:0007669"/>
    <property type="project" value="TreeGrafter"/>
</dbReference>
<dbReference type="NCBIfam" id="TIGR04183">
    <property type="entry name" value="Por_Secre_tail"/>
    <property type="match status" value="1"/>
</dbReference>
<feature type="chain" id="PRO_5042485649" evidence="2">
    <location>
        <begin position="19"/>
        <end position="711"/>
    </location>
</feature>
<feature type="domain" description="Asl1-like glycosyl hydrolase catalytic" evidence="3">
    <location>
        <begin position="395"/>
        <end position="580"/>
    </location>
</feature>